<name>K0T610_THAOC</name>
<accession>K0T610</accession>
<reference evidence="2 3" key="1">
    <citation type="journal article" date="2012" name="Genome Biol.">
        <title>Genome and low-iron response of an oceanic diatom adapted to chronic iron limitation.</title>
        <authorList>
            <person name="Lommer M."/>
            <person name="Specht M."/>
            <person name="Roy A.S."/>
            <person name="Kraemer L."/>
            <person name="Andreson R."/>
            <person name="Gutowska M.A."/>
            <person name="Wolf J."/>
            <person name="Bergner S.V."/>
            <person name="Schilhabel M.B."/>
            <person name="Klostermeier U.C."/>
            <person name="Beiko R.G."/>
            <person name="Rosenstiel P."/>
            <person name="Hippler M."/>
            <person name="Laroche J."/>
        </authorList>
    </citation>
    <scope>NUCLEOTIDE SEQUENCE [LARGE SCALE GENOMIC DNA]</scope>
    <source>
        <strain evidence="2 3">CCMP1005</strain>
    </source>
</reference>
<evidence type="ECO:0000313" key="3">
    <source>
        <dbReference type="Proteomes" id="UP000266841"/>
    </source>
</evidence>
<evidence type="ECO:0000256" key="1">
    <source>
        <dbReference type="SAM" id="SignalP"/>
    </source>
</evidence>
<gene>
    <name evidence="2" type="ORF">THAOC_05897</name>
</gene>
<feature type="chain" id="PRO_5003841626" description="Subtilisin" evidence="1">
    <location>
        <begin position="23"/>
        <end position="255"/>
    </location>
</feature>
<proteinExistence type="predicted"/>
<sequence>MVSLTSVLTAAVAMSIPSGAVGLSRTKTEIHSRNLVDASFVSRPVGESEPGSGNDCTTAVSGVVRRQRGAWGRPCVERAGGGDPANFSGLVRVSTVVFDECVGLFKDECITLIQNHVANNPAIFDGLPELNIETKHIRQTADSNYYLLGLRTDETETNVVGVLGDGMIFYPWQWCLAVDNCIDIGPWDCDVGESLSVEQCCNYIKGSMPQADMNGNYLDCYVDPPIGSASNPADYTRVQIHVDEDNRVKHAPRNE</sequence>
<dbReference type="AlphaFoldDB" id="K0T610"/>
<organism evidence="2 3">
    <name type="scientific">Thalassiosira oceanica</name>
    <name type="common">Marine diatom</name>
    <dbReference type="NCBI Taxonomy" id="159749"/>
    <lineage>
        <taxon>Eukaryota</taxon>
        <taxon>Sar</taxon>
        <taxon>Stramenopiles</taxon>
        <taxon>Ochrophyta</taxon>
        <taxon>Bacillariophyta</taxon>
        <taxon>Coscinodiscophyceae</taxon>
        <taxon>Thalassiosirophycidae</taxon>
        <taxon>Thalassiosirales</taxon>
        <taxon>Thalassiosiraceae</taxon>
        <taxon>Thalassiosira</taxon>
    </lineage>
</organism>
<protein>
    <recommendedName>
        <fullName evidence="4">Subtilisin</fullName>
    </recommendedName>
</protein>
<keyword evidence="3" id="KW-1185">Reference proteome</keyword>
<evidence type="ECO:0000313" key="2">
    <source>
        <dbReference type="EMBL" id="EJK72559.1"/>
    </source>
</evidence>
<comment type="caution">
    <text evidence="2">The sequence shown here is derived from an EMBL/GenBank/DDBJ whole genome shotgun (WGS) entry which is preliminary data.</text>
</comment>
<keyword evidence="1" id="KW-0732">Signal</keyword>
<feature type="signal peptide" evidence="1">
    <location>
        <begin position="1"/>
        <end position="22"/>
    </location>
</feature>
<dbReference type="EMBL" id="AGNL01005655">
    <property type="protein sequence ID" value="EJK72559.1"/>
    <property type="molecule type" value="Genomic_DNA"/>
</dbReference>
<evidence type="ECO:0008006" key="4">
    <source>
        <dbReference type="Google" id="ProtNLM"/>
    </source>
</evidence>
<dbReference type="Proteomes" id="UP000266841">
    <property type="component" value="Unassembled WGS sequence"/>
</dbReference>